<dbReference type="AlphaFoldDB" id="A0A9Q3BIB1"/>
<comment type="caution">
    <text evidence="2">The sequence shown here is derived from an EMBL/GenBank/DDBJ whole genome shotgun (WGS) entry which is preliminary data.</text>
</comment>
<accession>A0A9Q3BIB1</accession>
<sequence length="188" mass="21250">MGFKFQKPNQPNPPQQNSPIPSLPQHSRTDEPPIPGPSPSSKPDEDVPTREPEPEVALTQSMEEPFDPPSPCLFSNSVTFPFCSPSLPVPPRTPIPSSPHSHNDACQEFTDLRPTLMIPQAIVHKSINQILLEHCQFLHIIPFVDSTYQNEMHQEFWEELNSLLAHALEAYPREDITGIVSKYLERKN</sequence>
<evidence type="ECO:0000256" key="1">
    <source>
        <dbReference type="SAM" id="MobiDB-lite"/>
    </source>
</evidence>
<keyword evidence="3" id="KW-1185">Reference proteome</keyword>
<feature type="region of interest" description="Disordered" evidence="1">
    <location>
        <begin position="1"/>
        <end position="70"/>
    </location>
</feature>
<proteinExistence type="predicted"/>
<dbReference type="Proteomes" id="UP000765509">
    <property type="component" value="Unassembled WGS sequence"/>
</dbReference>
<gene>
    <name evidence="2" type="ORF">O181_005468</name>
</gene>
<evidence type="ECO:0000313" key="3">
    <source>
        <dbReference type="Proteomes" id="UP000765509"/>
    </source>
</evidence>
<protein>
    <submittedName>
        <fullName evidence="2">Uncharacterized protein</fullName>
    </submittedName>
</protein>
<organism evidence="2 3">
    <name type="scientific">Austropuccinia psidii MF-1</name>
    <dbReference type="NCBI Taxonomy" id="1389203"/>
    <lineage>
        <taxon>Eukaryota</taxon>
        <taxon>Fungi</taxon>
        <taxon>Dikarya</taxon>
        <taxon>Basidiomycota</taxon>
        <taxon>Pucciniomycotina</taxon>
        <taxon>Pucciniomycetes</taxon>
        <taxon>Pucciniales</taxon>
        <taxon>Sphaerophragmiaceae</taxon>
        <taxon>Austropuccinia</taxon>
    </lineage>
</organism>
<evidence type="ECO:0000313" key="2">
    <source>
        <dbReference type="EMBL" id="MBW0465753.1"/>
    </source>
</evidence>
<dbReference type="EMBL" id="AVOT02001120">
    <property type="protein sequence ID" value="MBW0465753.1"/>
    <property type="molecule type" value="Genomic_DNA"/>
</dbReference>
<feature type="compositionally biased region" description="Basic and acidic residues" evidence="1">
    <location>
        <begin position="42"/>
        <end position="53"/>
    </location>
</feature>
<reference evidence="2" key="1">
    <citation type="submission" date="2021-03" db="EMBL/GenBank/DDBJ databases">
        <title>Draft genome sequence of rust myrtle Austropuccinia psidii MF-1, a brazilian biotype.</title>
        <authorList>
            <person name="Quecine M.C."/>
            <person name="Pachon D.M.R."/>
            <person name="Bonatelli M.L."/>
            <person name="Correr F.H."/>
            <person name="Franceschini L.M."/>
            <person name="Leite T.F."/>
            <person name="Margarido G.R.A."/>
            <person name="Almeida C.A."/>
            <person name="Ferrarezi J.A."/>
            <person name="Labate C.A."/>
        </authorList>
    </citation>
    <scope>NUCLEOTIDE SEQUENCE</scope>
    <source>
        <strain evidence="2">MF-1</strain>
    </source>
</reference>
<name>A0A9Q3BIB1_9BASI</name>